<evidence type="ECO:0008006" key="3">
    <source>
        <dbReference type="Google" id="ProtNLM"/>
    </source>
</evidence>
<dbReference type="InterPro" id="IPR045493">
    <property type="entry name" value="DUF6435"/>
</dbReference>
<dbReference type="NCBIfam" id="NF033487">
    <property type="entry name" value="Lacal_2735_fam"/>
    <property type="match status" value="1"/>
</dbReference>
<dbReference type="EMBL" id="CAKLPZ010000003">
    <property type="protein sequence ID" value="CAH1001904.1"/>
    <property type="molecule type" value="Genomic_DNA"/>
</dbReference>
<protein>
    <recommendedName>
        <fullName evidence="3">Lacal_2735 family protein</fullName>
    </recommendedName>
</protein>
<evidence type="ECO:0000313" key="1">
    <source>
        <dbReference type="EMBL" id="CAH1001904.1"/>
    </source>
</evidence>
<dbReference type="RefSeq" id="WP_238751762.1">
    <property type="nucleotide sequence ID" value="NZ_CAKLPZ010000003.1"/>
</dbReference>
<dbReference type="Pfam" id="PF20027">
    <property type="entry name" value="DUF6435"/>
    <property type="match status" value="1"/>
</dbReference>
<dbReference type="Proteomes" id="UP000837803">
    <property type="component" value="Unassembled WGS sequence"/>
</dbReference>
<reference evidence="1" key="1">
    <citation type="submission" date="2021-12" db="EMBL/GenBank/DDBJ databases">
        <authorList>
            <person name="Rodrigo-Torres L."/>
            <person name="Arahal R. D."/>
            <person name="Lucena T."/>
        </authorList>
    </citation>
    <scope>NUCLEOTIDE SEQUENCE</scope>
    <source>
        <strain evidence="1">CECT 8419</strain>
    </source>
</reference>
<keyword evidence="2" id="KW-1185">Reference proteome</keyword>
<comment type="caution">
    <text evidence="1">The sequence shown here is derived from an EMBL/GenBank/DDBJ whole genome shotgun (WGS) entry which is preliminary data.</text>
</comment>
<name>A0ABN8FCD9_9BACT</name>
<organism evidence="1 2">
    <name type="scientific">Neolewinella maritima</name>
    <dbReference type="NCBI Taxonomy" id="1383882"/>
    <lineage>
        <taxon>Bacteria</taxon>
        <taxon>Pseudomonadati</taxon>
        <taxon>Bacteroidota</taxon>
        <taxon>Saprospiria</taxon>
        <taxon>Saprospirales</taxon>
        <taxon>Lewinellaceae</taxon>
        <taxon>Neolewinella</taxon>
    </lineage>
</organism>
<accession>A0ABN8FCD9</accession>
<sequence length="60" mass="6688">MFGLFKKDPVKQLEKDYSRLLEESMALQRKGDIKGYAAKSAEAEAVMDKIIALRDGPSKA</sequence>
<evidence type="ECO:0000313" key="2">
    <source>
        <dbReference type="Proteomes" id="UP000837803"/>
    </source>
</evidence>
<proteinExistence type="predicted"/>
<gene>
    <name evidence="1" type="ORF">LEM8419_02818</name>
</gene>